<proteinExistence type="predicted"/>
<dbReference type="InterPro" id="IPR012675">
    <property type="entry name" value="Beta-grasp_dom_sf"/>
</dbReference>
<dbReference type="Pfam" id="PF02597">
    <property type="entry name" value="ThiS"/>
    <property type="match status" value="1"/>
</dbReference>
<dbReference type="EMBL" id="AP027081">
    <property type="protein sequence ID" value="BDU78883.1"/>
    <property type="molecule type" value="Genomic_DNA"/>
</dbReference>
<sequence length="66" mass="7224">MRLIINGQPQEAPELGTVADLARWMGLPDFGSAIELNGQVIRKAEWPQRGLQAEDRLEVVRLVGGG</sequence>
<evidence type="ECO:0000313" key="2">
    <source>
        <dbReference type="Proteomes" id="UP001228113"/>
    </source>
</evidence>
<accession>A0AA48HAH5</accession>
<dbReference type="KEGG" id="msea:METESE_38410"/>
<dbReference type="InterPro" id="IPR003749">
    <property type="entry name" value="ThiS/MoaD-like"/>
</dbReference>
<reference evidence="1" key="1">
    <citation type="journal article" date="2023" name="Int. J. Syst. Evol. Microbiol.">
        <title>Mesoterricola silvestris gen. nov., sp. nov., Mesoterricola sediminis sp. nov., Geothrix oryzae sp. nov., Geothrix edaphica sp. nov., Geothrix rubra sp. nov., and Geothrix limicola sp. nov., six novel members of Acidobacteriota isolated from soils.</title>
        <authorList>
            <person name="Itoh H."/>
            <person name="Sugisawa Y."/>
            <person name="Mise K."/>
            <person name="Xu Z."/>
            <person name="Kuniyasu M."/>
            <person name="Ushijima N."/>
            <person name="Kawano K."/>
            <person name="Kobayashi E."/>
            <person name="Shiratori Y."/>
            <person name="Masuda Y."/>
            <person name="Senoo K."/>
        </authorList>
    </citation>
    <scope>NUCLEOTIDE SEQUENCE</scope>
    <source>
        <strain evidence="1">W786</strain>
    </source>
</reference>
<name>A0AA48HAH5_9BACT</name>
<dbReference type="PANTHER" id="PTHR34472:SF1">
    <property type="entry name" value="SULFUR CARRIER PROTEIN THIS"/>
    <property type="match status" value="1"/>
</dbReference>
<dbReference type="InterPro" id="IPR010035">
    <property type="entry name" value="Thi_S"/>
</dbReference>
<evidence type="ECO:0000313" key="1">
    <source>
        <dbReference type="EMBL" id="BDU78883.1"/>
    </source>
</evidence>
<dbReference type="SUPFAM" id="SSF54285">
    <property type="entry name" value="MoaD/ThiS"/>
    <property type="match status" value="1"/>
</dbReference>
<dbReference type="NCBIfam" id="TIGR01683">
    <property type="entry name" value="thiS"/>
    <property type="match status" value="1"/>
</dbReference>
<gene>
    <name evidence="1" type="ORF">METESE_38410</name>
</gene>
<dbReference type="Gene3D" id="3.10.20.30">
    <property type="match status" value="1"/>
</dbReference>
<keyword evidence="2" id="KW-1185">Reference proteome</keyword>
<dbReference type="CDD" id="cd00565">
    <property type="entry name" value="Ubl_ThiS"/>
    <property type="match status" value="1"/>
</dbReference>
<dbReference type="AlphaFoldDB" id="A0AA48HAH5"/>
<dbReference type="RefSeq" id="WP_243332369.1">
    <property type="nucleotide sequence ID" value="NZ_AP027081.1"/>
</dbReference>
<evidence type="ECO:0008006" key="3">
    <source>
        <dbReference type="Google" id="ProtNLM"/>
    </source>
</evidence>
<organism evidence="1 2">
    <name type="scientific">Mesoterricola sediminis</name>
    <dbReference type="NCBI Taxonomy" id="2927980"/>
    <lineage>
        <taxon>Bacteria</taxon>
        <taxon>Pseudomonadati</taxon>
        <taxon>Acidobacteriota</taxon>
        <taxon>Holophagae</taxon>
        <taxon>Holophagales</taxon>
        <taxon>Holophagaceae</taxon>
        <taxon>Mesoterricola</taxon>
    </lineage>
</organism>
<protein>
    <recommendedName>
        <fullName evidence="3">Sulfur carrier protein ThiS</fullName>
    </recommendedName>
</protein>
<dbReference type="InterPro" id="IPR016155">
    <property type="entry name" value="Mopterin_synth/thiamin_S_b"/>
</dbReference>
<dbReference type="PANTHER" id="PTHR34472">
    <property type="entry name" value="SULFUR CARRIER PROTEIN THIS"/>
    <property type="match status" value="1"/>
</dbReference>
<dbReference type="Proteomes" id="UP001228113">
    <property type="component" value="Chromosome"/>
</dbReference>